<gene>
    <name evidence="1" type="ORF">OTI717_LOCUS18752</name>
</gene>
<sequence>MGVFNEQFDILLQDSVFTNTLNLVIRSSIDDPILDRLCTDVLPRIHYNVKHLILEPIPVERILLAGNYPNLTSLTLFNFRHDIISSYFIEESIFQHILKHKITELILDNKNIEISWEDYIVVDSSPTDVNTIVKGIIIAATTMNATSNPANTGALQQQQQQHGFAIAAAATFRFL</sequence>
<protein>
    <submittedName>
        <fullName evidence="1">Uncharacterized protein</fullName>
    </submittedName>
</protein>
<proteinExistence type="predicted"/>
<evidence type="ECO:0000313" key="2">
    <source>
        <dbReference type="Proteomes" id="UP000663823"/>
    </source>
</evidence>
<accession>A0A819BXY7</accession>
<dbReference type="AlphaFoldDB" id="A0A819BXY7"/>
<comment type="caution">
    <text evidence="1">The sequence shown here is derived from an EMBL/GenBank/DDBJ whole genome shotgun (WGS) entry which is preliminary data.</text>
</comment>
<dbReference type="Proteomes" id="UP000663823">
    <property type="component" value="Unassembled WGS sequence"/>
</dbReference>
<reference evidence="1" key="1">
    <citation type="submission" date="2021-02" db="EMBL/GenBank/DDBJ databases">
        <authorList>
            <person name="Nowell W R."/>
        </authorList>
    </citation>
    <scope>NUCLEOTIDE SEQUENCE</scope>
</reference>
<organism evidence="1 2">
    <name type="scientific">Rotaria sordida</name>
    <dbReference type="NCBI Taxonomy" id="392033"/>
    <lineage>
        <taxon>Eukaryota</taxon>
        <taxon>Metazoa</taxon>
        <taxon>Spiralia</taxon>
        <taxon>Gnathifera</taxon>
        <taxon>Rotifera</taxon>
        <taxon>Eurotatoria</taxon>
        <taxon>Bdelloidea</taxon>
        <taxon>Philodinida</taxon>
        <taxon>Philodinidae</taxon>
        <taxon>Rotaria</taxon>
    </lineage>
</organism>
<dbReference type="EMBL" id="CAJOAX010002641">
    <property type="protein sequence ID" value="CAF3809658.1"/>
    <property type="molecule type" value="Genomic_DNA"/>
</dbReference>
<evidence type="ECO:0000313" key="1">
    <source>
        <dbReference type="EMBL" id="CAF3809658.1"/>
    </source>
</evidence>
<name>A0A819BXY7_9BILA</name>